<reference evidence="1 2" key="1">
    <citation type="submission" date="2019-05" db="EMBL/GenBank/DDBJ databases">
        <title>Another draft genome of Portunus trituberculatus and its Hox gene families provides insights of decapod evolution.</title>
        <authorList>
            <person name="Jeong J.-H."/>
            <person name="Song I."/>
            <person name="Kim S."/>
            <person name="Choi T."/>
            <person name="Kim D."/>
            <person name="Ryu S."/>
            <person name="Kim W."/>
        </authorList>
    </citation>
    <scope>NUCLEOTIDE SEQUENCE [LARGE SCALE GENOMIC DNA]</scope>
    <source>
        <tissue evidence="1">Muscle</tissue>
    </source>
</reference>
<gene>
    <name evidence="1" type="ORF">E2C01_038421</name>
</gene>
<dbReference type="Proteomes" id="UP000324222">
    <property type="component" value="Unassembled WGS sequence"/>
</dbReference>
<organism evidence="1 2">
    <name type="scientific">Portunus trituberculatus</name>
    <name type="common">Swimming crab</name>
    <name type="synonym">Neptunus trituberculatus</name>
    <dbReference type="NCBI Taxonomy" id="210409"/>
    <lineage>
        <taxon>Eukaryota</taxon>
        <taxon>Metazoa</taxon>
        <taxon>Ecdysozoa</taxon>
        <taxon>Arthropoda</taxon>
        <taxon>Crustacea</taxon>
        <taxon>Multicrustacea</taxon>
        <taxon>Malacostraca</taxon>
        <taxon>Eumalacostraca</taxon>
        <taxon>Eucarida</taxon>
        <taxon>Decapoda</taxon>
        <taxon>Pleocyemata</taxon>
        <taxon>Brachyura</taxon>
        <taxon>Eubrachyura</taxon>
        <taxon>Portunoidea</taxon>
        <taxon>Portunidae</taxon>
        <taxon>Portuninae</taxon>
        <taxon>Portunus</taxon>
    </lineage>
</organism>
<accession>A0A5B7FAS0</accession>
<evidence type="ECO:0000313" key="1">
    <source>
        <dbReference type="EMBL" id="MPC44740.1"/>
    </source>
</evidence>
<keyword evidence="2" id="KW-1185">Reference proteome</keyword>
<sequence>MCVFVQSWKMELVISPIFEVATSVCHLLCQLATIARRIHWKTSLNGTGAGDGARLDASLVRRSACSFPGTPT</sequence>
<protein>
    <submittedName>
        <fullName evidence="1">Uncharacterized protein</fullName>
    </submittedName>
</protein>
<comment type="caution">
    <text evidence="1">The sequence shown here is derived from an EMBL/GenBank/DDBJ whole genome shotgun (WGS) entry which is preliminary data.</text>
</comment>
<dbReference type="EMBL" id="VSRR010006414">
    <property type="protein sequence ID" value="MPC44740.1"/>
    <property type="molecule type" value="Genomic_DNA"/>
</dbReference>
<name>A0A5B7FAS0_PORTR</name>
<proteinExistence type="predicted"/>
<dbReference type="AlphaFoldDB" id="A0A5B7FAS0"/>
<evidence type="ECO:0000313" key="2">
    <source>
        <dbReference type="Proteomes" id="UP000324222"/>
    </source>
</evidence>